<comment type="caution">
    <text evidence="1">The sequence shown here is derived from an EMBL/GenBank/DDBJ whole genome shotgun (WGS) entry which is preliminary data.</text>
</comment>
<evidence type="ECO:0000313" key="1">
    <source>
        <dbReference type="EMBL" id="RHZ79633.1"/>
    </source>
</evidence>
<dbReference type="AlphaFoldDB" id="A0A397J3H4"/>
<evidence type="ECO:0008006" key="3">
    <source>
        <dbReference type="Google" id="ProtNLM"/>
    </source>
</evidence>
<evidence type="ECO:0000313" key="2">
    <source>
        <dbReference type="Proteomes" id="UP000266861"/>
    </source>
</evidence>
<gene>
    <name evidence="1" type="ORF">Glove_143g44</name>
</gene>
<name>A0A397J3H4_9GLOM</name>
<protein>
    <recommendedName>
        <fullName evidence="3">Peptidase A2 domain-containing protein</fullName>
    </recommendedName>
</protein>
<dbReference type="EMBL" id="PQFF01000134">
    <property type="protein sequence ID" value="RHZ79633.1"/>
    <property type="molecule type" value="Genomic_DNA"/>
</dbReference>
<keyword evidence="2" id="KW-1185">Reference proteome</keyword>
<dbReference type="OrthoDB" id="2390964at2759"/>
<accession>A0A397J3H4</accession>
<dbReference type="Proteomes" id="UP000266861">
    <property type="component" value="Unassembled WGS sequence"/>
</dbReference>
<organism evidence="1 2">
    <name type="scientific">Diversispora epigaea</name>
    <dbReference type="NCBI Taxonomy" id="1348612"/>
    <lineage>
        <taxon>Eukaryota</taxon>
        <taxon>Fungi</taxon>
        <taxon>Fungi incertae sedis</taxon>
        <taxon>Mucoromycota</taxon>
        <taxon>Glomeromycotina</taxon>
        <taxon>Glomeromycetes</taxon>
        <taxon>Diversisporales</taxon>
        <taxon>Diversisporaceae</taxon>
        <taxon>Diversispora</taxon>
    </lineage>
</organism>
<sequence>MSKELEDPENKIPGAIYLPIDKKCRKDLVKVAPARTVRIQVRKLELTNSIIIDYNFQDPAERNKMYKSVIDSGAPETILPYHVRSVLGKQGWNLIRTPAR</sequence>
<reference evidence="1 2" key="1">
    <citation type="submission" date="2018-08" db="EMBL/GenBank/DDBJ databases">
        <title>Genome and evolution of the arbuscular mycorrhizal fungus Diversispora epigaea (formerly Glomus versiforme) and its bacterial endosymbionts.</title>
        <authorList>
            <person name="Sun X."/>
            <person name="Fei Z."/>
            <person name="Harrison M."/>
        </authorList>
    </citation>
    <scope>NUCLEOTIDE SEQUENCE [LARGE SCALE GENOMIC DNA]</scope>
    <source>
        <strain evidence="1 2">IT104</strain>
    </source>
</reference>
<proteinExistence type="predicted"/>